<sequence>MPQKQPILLEQRRALRAWAQKQHQKPTQKQCIEWFLQQYNHKLSQSTVSESLSHHFDSLDEAPNTNRARLRTGNWPEVEKLLLTWQLRIESNGGFTTGDLLQQKA</sequence>
<name>L8FN41_PSED2</name>
<feature type="domain" description="ARS-binding protein 1 N-terminal" evidence="1">
    <location>
        <begin position="3"/>
        <end position="62"/>
    </location>
</feature>
<dbReference type="InterPro" id="IPR009057">
    <property type="entry name" value="Homeodomain-like_sf"/>
</dbReference>
<accession>L8FN41</accession>
<protein>
    <recommendedName>
        <fullName evidence="1">ARS-binding protein 1 N-terminal domain-containing protein</fullName>
    </recommendedName>
</protein>
<dbReference type="Proteomes" id="UP000011064">
    <property type="component" value="Unassembled WGS sequence"/>
</dbReference>
<dbReference type="VEuPathDB" id="FungiDB:GMDG_08810"/>
<evidence type="ECO:0000313" key="2">
    <source>
        <dbReference type="EMBL" id="ELR02390.1"/>
    </source>
</evidence>
<dbReference type="HOGENOM" id="CLU_2074226_0_0_1"/>
<evidence type="ECO:0000259" key="1">
    <source>
        <dbReference type="Pfam" id="PF18107"/>
    </source>
</evidence>
<reference evidence="3" key="1">
    <citation type="submission" date="2010-09" db="EMBL/GenBank/DDBJ databases">
        <title>The genome sequence of Geomyces destructans 20631-21.</title>
        <authorList>
            <consortium name="The Broad Institute Genome Sequencing Platform"/>
            <person name="Cuomo C.A."/>
            <person name="Blehert D.S."/>
            <person name="Lorch J.M."/>
            <person name="Young S.K."/>
            <person name="Zeng Q."/>
            <person name="Gargeya S."/>
            <person name="Fitzgerald M."/>
            <person name="Haas B."/>
            <person name="Abouelleil A."/>
            <person name="Alvarado L."/>
            <person name="Arachchi H.M."/>
            <person name="Berlin A."/>
            <person name="Brown A."/>
            <person name="Chapman S.B."/>
            <person name="Chen Z."/>
            <person name="Dunbar C."/>
            <person name="Freedman E."/>
            <person name="Gearin G."/>
            <person name="Gellesch M."/>
            <person name="Goldberg J."/>
            <person name="Griggs A."/>
            <person name="Gujja S."/>
            <person name="Heiman D."/>
            <person name="Howarth C."/>
            <person name="Larson L."/>
            <person name="Lui A."/>
            <person name="MacDonald P.J.P."/>
            <person name="Montmayeur A."/>
            <person name="Murphy C."/>
            <person name="Neiman D."/>
            <person name="Pearson M."/>
            <person name="Priest M."/>
            <person name="Roberts A."/>
            <person name="Saif S."/>
            <person name="Shea T."/>
            <person name="Shenoy N."/>
            <person name="Sisk P."/>
            <person name="Stolte C."/>
            <person name="Sykes S."/>
            <person name="Wortman J."/>
            <person name="Nusbaum C."/>
            <person name="Birren B."/>
        </authorList>
    </citation>
    <scope>NUCLEOTIDE SEQUENCE [LARGE SCALE GENOMIC DNA]</scope>
    <source>
        <strain evidence="3">ATCC MYA-4855 / 20631-21</strain>
    </source>
</reference>
<dbReference type="InterPro" id="IPR041188">
    <property type="entry name" value="HTH_ABP1_N"/>
</dbReference>
<dbReference type="SUPFAM" id="SSF46689">
    <property type="entry name" value="Homeodomain-like"/>
    <property type="match status" value="1"/>
</dbReference>
<dbReference type="Pfam" id="PF18107">
    <property type="entry name" value="HTH_ABP1_N"/>
    <property type="match status" value="1"/>
</dbReference>
<gene>
    <name evidence="2" type="ORF">GMDG_08810</name>
</gene>
<dbReference type="OrthoDB" id="125347at2759"/>
<dbReference type="EMBL" id="GL574326">
    <property type="protein sequence ID" value="ELR02390.1"/>
    <property type="molecule type" value="Genomic_DNA"/>
</dbReference>
<proteinExistence type="predicted"/>
<dbReference type="AlphaFoldDB" id="L8FN41"/>
<organism evidence="2 3">
    <name type="scientific">Pseudogymnoascus destructans (strain ATCC MYA-4855 / 20631-21)</name>
    <name type="common">Bat white-nose syndrome fungus</name>
    <name type="synonym">Geomyces destructans</name>
    <dbReference type="NCBI Taxonomy" id="658429"/>
    <lineage>
        <taxon>Eukaryota</taxon>
        <taxon>Fungi</taxon>
        <taxon>Dikarya</taxon>
        <taxon>Ascomycota</taxon>
        <taxon>Pezizomycotina</taxon>
        <taxon>Leotiomycetes</taxon>
        <taxon>Thelebolales</taxon>
        <taxon>Thelebolaceae</taxon>
        <taxon>Pseudogymnoascus</taxon>
    </lineage>
</organism>
<evidence type="ECO:0000313" key="3">
    <source>
        <dbReference type="Proteomes" id="UP000011064"/>
    </source>
</evidence>
<keyword evidence="3" id="KW-1185">Reference proteome</keyword>
<dbReference type="InParanoid" id="L8FN41"/>
<dbReference type="Gene3D" id="1.10.10.60">
    <property type="entry name" value="Homeodomain-like"/>
    <property type="match status" value="1"/>
</dbReference>
<dbReference type="STRING" id="658429.L8FN41"/>